<comment type="caution">
    <text evidence="2">The sequence shown here is derived from an EMBL/GenBank/DDBJ whole genome shotgun (WGS) entry which is preliminary data.</text>
</comment>
<evidence type="ECO:0000313" key="2">
    <source>
        <dbReference type="EMBL" id="RJP57322.1"/>
    </source>
</evidence>
<name>A0A3A4QX42_9BACT</name>
<dbReference type="Proteomes" id="UP000266426">
    <property type="component" value="Unassembled WGS sequence"/>
</dbReference>
<gene>
    <name evidence="2" type="ORF">C4541_10200</name>
</gene>
<proteinExistence type="predicted"/>
<organism evidence="2 3">
    <name type="scientific">Candidatus Auribacter fodinae</name>
    <dbReference type="NCBI Taxonomy" id="2093366"/>
    <lineage>
        <taxon>Bacteria</taxon>
        <taxon>Pseudomonadati</taxon>
        <taxon>Candidatus Auribacterota</taxon>
        <taxon>Candidatus Auribacteria</taxon>
        <taxon>Candidatus Auribacterales</taxon>
        <taxon>Candidatus Auribacteraceae</taxon>
        <taxon>Candidatus Auribacter</taxon>
    </lineage>
</organism>
<accession>A0A3A4QX42</accession>
<protein>
    <submittedName>
        <fullName evidence="2">Uncharacterized protein</fullName>
    </submittedName>
</protein>
<evidence type="ECO:0000256" key="1">
    <source>
        <dbReference type="SAM" id="MobiDB-lite"/>
    </source>
</evidence>
<feature type="region of interest" description="Disordered" evidence="1">
    <location>
        <begin position="1"/>
        <end position="27"/>
    </location>
</feature>
<dbReference type="EMBL" id="QZJZ01000082">
    <property type="protein sequence ID" value="RJP57322.1"/>
    <property type="molecule type" value="Genomic_DNA"/>
</dbReference>
<sequence length="110" mass="12310">MKARNYNNRFSDEWGDTPPRKTEDGSFPDISSELFAEQLGLTEDEVAAMLAAWTHLGLNSPHVRTTCTERARSDADTYSREQAVWFNMFASVHQSIDLDLASAILDEIGA</sequence>
<dbReference type="AlphaFoldDB" id="A0A3A4QX42"/>
<reference evidence="2 3" key="1">
    <citation type="journal article" date="2017" name="ISME J.">
        <title>Energy and carbon metabolisms in a deep terrestrial subsurface fluid microbial community.</title>
        <authorList>
            <person name="Momper L."/>
            <person name="Jungbluth S.P."/>
            <person name="Lee M.D."/>
            <person name="Amend J.P."/>
        </authorList>
    </citation>
    <scope>NUCLEOTIDE SEQUENCE [LARGE SCALE GENOMIC DNA]</scope>
    <source>
        <strain evidence="2">SURF_26</strain>
    </source>
</reference>
<evidence type="ECO:0000313" key="3">
    <source>
        <dbReference type="Proteomes" id="UP000266426"/>
    </source>
</evidence>